<accession>A0A1A2UAD1</accession>
<organism evidence="2 3">
    <name type="scientific">Mycobacterium scrofulaceum</name>
    <dbReference type="NCBI Taxonomy" id="1783"/>
    <lineage>
        <taxon>Bacteria</taxon>
        <taxon>Bacillati</taxon>
        <taxon>Actinomycetota</taxon>
        <taxon>Actinomycetes</taxon>
        <taxon>Mycobacteriales</taxon>
        <taxon>Mycobacteriaceae</taxon>
        <taxon>Mycobacterium</taxon>
    </lineage>
</organism>
<evidence type="ECO:0000313" key="3">
    <source>
        <dbReference type="Proteomes" id="UP000092207"/>
    </source>
</evidence>
<dbReference type="Proteomes" id="UP000092207">
    <property type="component" value="Unassembled WGS sequence"/>
</dbReference>
<dbReference type="Pfam" id="PF05331">
    <property type="entry name" value="DUF742"/>
    <property type="match status" value="1"/>
</dbReference>
<protein>
    <recommendedName>
        <fullName evidence="4">DUF742 domain-containing protein</fullName>
    </recommendedName>
</protein>
<reference evidence="2 3" key="1">
    <citation type="submission" date="2016-06" db="EMBL/GenBank/DDBJ databases">
        <authorList>
            <person name="Kjaerup R.B."/>
            <person name="Dalgaard T.S."/>
            <person name="Juul-Madsen H.R."/>
        </authorList>
    </citation>
    <scope>NUCLEOTIDE SEQUENCE [LARGE SCALE GENOMIC DNA]</scope>
    <source>
        <strain evidence="2 3">E2838</strain>
    </source>
</reference>
<evidence type="ECO:0000256" key="1">
    <source>
        <dbReference type="SAM" id="MobiDB-lite"/>
    </source>
</evidence>
<proteinExistence type="predicted"/>
<dbReference type="PANTHER" id="PTHR36221:SF1">
    <property type="entry name" value="DUF742 DOMAIN-CONTAINING PROTEIN"/>
    <property type="match status" value="1"/>
</dbReference>
<dbReference type="InterPro" id="IPR007995">
    <property type="entry name" value="DUF742"/>
</dbReference>
<dbReference type="EMBL" id="LZJY01000434">
    <property type="protein sequence ID" value="OBH85833.1"/>
    <property type="molecule type" value="Genomic_DNA"/>
</dbReference>
<feature type="region of interest" description="Disordered" evidence="1">
    <location>
        <begin position="1"/>
        <end position="35"/>
    </location>
</feature>
<dbReference type="RefSeq" id="WP_067310991.1">
    <property type="nucleotide sequence ID" value="NZ_LZJY01000434.1"/>
</dbReference>
<name>A0A1A2UAD1_MYCSC</name>
<comment type="caution">
    <text evidence="2">The sequence shown here is derived from an EMBL/GenBank/DDBJ whole genome shotgun (WGS) entry which is preliminary data.</text>
</comment>
<dbReference type="PANTHER" id="PTHR36221">
    <property type="entry name" value="DUF742 DOMAIN-CONTAINING PROTEIN"/>
    <property type="match status" value="1"/>
</dbReference>
<sequence>MDDREPRHRAEPTARRGNLVRPYTLTSGRTGTDVDLPVEAPIQTLQAGLAHRWPPDDAKGKIIQLCVGSPSVAEISARLDLPLGVTRVLVGDLVLSGYLRVHKTLSERSTRDERHELIGRTLRGLKAL</sequence>
<feature type="compositionally biased region" description="Basic and acidic residues" evidence="1">
    <location>
        <begin position="1"/>
        <end position="14"/>
    </location>
</feature>
<evidence type="ECO:0008006" key="4">
    <source>
        <dbReference type="Google" id="ProtNLM"/>
    </source>
</evidence>
<evidence type="ECO:0000313" key="2">
    <source>
        <dbReference type="EMBL" id="OBH85833.1"/>
    </source>
</evidence>
<dbReference type="AlphaFoldDB" id="A0A1A2UAD1"/>
<gene>
    <name evidence="2" type="ORF">A5679_02935</name>
</gene>